<keyword evidence="3" id="KW-1185">Reference proteome</keyword>
<gene>
    <name evidence="2" type="ORF">CPT_Siara_095</name>
</gene>
<organism evidence="2 3">
    <name type="scientific">Stenotrophomonas phage Siara</name>
    <dbReference type="NCBI Taxonomy" id="2859658"/>
    <lineage>
        <taxon>Viruses</taxon>
        <taxon>Duplodnaviria</taxon>
        <taxon>Heunggongvirae</taxon>
        <taxon>Uroviricota</taxon>
        <taxon>Caudoviricetes</taxon>
        <taxon>Beaumontvirinae</taxon>
        <taxon>Siaravirus</taxon>
        <taxon>Siaravirus siara</taxon>
    </lineage>
</organism>
<protein>
    <submittedName>
        <fullName evidence="2">Uncharacterized protein</fullName>
    </submittedName>
</protein>
<evidence type="ECO:0000313" key="3">
    <source>
        <dbReference type="Proteomes" id="UP000827319"/>
    </source>
</evidence>
<feature type="coiled-coil region" evidence="1">
    <location>
        <begin position="22"/>
        <end position="56"/>
    </location>
</feature>
<dbReference type="Proteomes" id="UP000827319">
    <property type="component" value="Segment"/>
</dbReference>
<name>A0AAE8BHZ4_9CAUD</name>
<proteinExistence type="predicted"/>
<evidence type="ECO:0000313" key="2">
    <source>
        <dbReference type="EMBL" id="QYW02095.1"/>
    </source>
</evidence>
<dbReference type="EMBL" id="MZ326859">
    <property type="protein sequence ID" value="QYW02095.1"/>
    <property type="molecule type" value="Genomic_DNA"/>
</dbReference>
<evidence type="ECO:0000256" key="1">
    <source>
        <dbReference type="SAM" id="Coils"/>
    </source>
</evidence>
<reference evidence="2" key="1">
    <citation type="submission" date="2021-06" db="EMBL/GenBank/DDBJ databases">
        <title>Complete genome sequence of Stenotrophomonas maltophilia phage Siara.</title>
        <authorList>
            <person name="Marmion J."/>
            <person name="Tate N."/>
            <person name="Clark J."/>
            <person name="Le T."/>
            <person name="Liu M."/>
            <person name="Burrowes B."/>
            <person name="Gill J."/>
        </authorList>
    </citation>
    <scope>NUCLEOTIDE SEQUENCE</scope>
</reference>
<accession>A0AAE8BHZ4</accession>
<sequence length="105" mass="12162">MSAAPWEDYKEWLAQQGKVPRHEFLATQIDKIESRMTQEQRELAVLKMELQAHNEKQFLGELAALYNKHKMHVSASAGQGYIDEFFVCDAGNRIFTAENVLEYLE</sequence>
<keyword evidence="1" id="KW-0175">Coiled coil</keyword>